<gene>
    <name evidence="1" type="ORF">BQ8794_10017</name>
</gene>
<evidence type="ECO:0000313" key="1">
    <source>
        <dbReference type="EMBL" id="SIT52647.1"/>
    </source>
</evidence>
<keyword evidence="2" id="KW-1185">Reference proteome</keyword>
<reference evidence="2" key="1">
    <citation type="submission" date="2017-01" db="EMBL/GenBank/DDBJ databases">
        <authorList>
            <person name="Brunel B."/>
        </authorList>
    </citation>
    <scope>NUCLEOTIDE SEQUENCE [LARGE SCALE GENOMIC DNA]</scope>
</reference>
<evidence type="ECO:0000313" key="2">
    <source>
        <dbReference type="Proteomes" id="UP000188388"/>
    </source>
</evidence>
<organism evidence="1 2">
    <name type="scientific">Mesorhizobium prunaredense</name>
    <dbReference type="NCBI Taxonomy" id="1631249"/>
    <lineage>
        <taxon>Bacteria</taxon>
        <taxon>Pseudomonadati</taxon>
        <taxon>Pseudomonadota</taxon>
        <taxon>Alphaproteobacteria</taxon>
        <taxon>Hyphomicrobiales</taxon>
        <taxon>Phyllobacteriaceae</taxon>
        <taxon>Mesorhizobium</taxon>
    </lineage>
</organism>
<sequence>MAFLLGVTVQRLNQLVAAGVLPKLGRGRFDPPATVQAYIAHRAADAAQRRGDPATERLRTARAAEVELRLARSSGELVRRQDAEDEADIFVGQIMVAWQLLPGMASRHIVDRAARLRERDRLELLQDDCRAYLSRHLATLLDDAPVFDFDRHLAKAFEFAELVISKVRVDDDDPRLNTNDDWMRRPIGAEKETRRGR</sequence>
<protein>
    <submittedName>
        <fullName evidence="1">Uncharacterized protein</fullName>
    </submittedName>
</protein>
<proteinExistence type="predicted"/>
<dbReference type="AlphaFoldDB" id="A0A1R3UYE7"/>
<dbReference type="EMBL" id="FTPD01000001">
    <property type="protein sequence ID" value="SIT52647.1"/>
    <property type="molecule type" value="Genomic_DNA"/>
</dbReference>
<name>A0A1R3UYE7_9HYPH</name>
<dbReference type="Proteomes" id="UP000188388">
    <property type="component" value="Unassembled WGS sequence"/>
</dbReference>
<dbReference type="STRING" id="1631249.BQ8794_10017"/>
<accession>A0A1R3UYE7</accession>
<dbReference type="RefSeq" id="WP_143744409.1">
    <property type="nucleotide sequence ID" value="NZ_FTPD01000001.1"/>
</dbReference>